<reference evidence="13 14" key="1">
    <citation type="submission" date="2024-09" db="EMBL/GenBank/DDBJ databases">
        <authorList>
            <person name="Sun Q."/>
            <person name="Mori K."/>
        </authorList>
    </citation>
    <scope>NUCLEOTIDE SEQUENCE [LARGE SCALE GENOMIC DNA]</scope>
    <source>
        <strain evidence="13 14">TBRC 1851</strain>
    </source>
</reference>
<keyword evidence="9" id="KW-0865">Zymogen</keyword>
<evidence type="ECO:0000256" key="6">
    <source>
        <dbReference type="ARBA" id="ARBA00022801"/>
    </source>
</evidence>
<evidence type="ECO:0000256" key="4">
    <source>
        <dbReference type="ARBA" id="ARBA00022723"/>
    </source>
</evidence>
<comment type="cofactor">
    <cofactor evidence="1">
        <name>Zn(2+)</name>
        <dbReference type="ChEBI" id="CHEBI:29105"/>
    </cofactor>
</comment>
<evidence type="ECO:0000259" key="12">
    <source>
        <dbReference type="SMART" id="SM00495"/>
    </source>
</evidence>
<dbReference type="Gene3D" id="1.10.390.10">
    <property type="entry name" value="Neutral Protease Domain 2"/>
    <property type="match status" value="1"/>
</dbReference>
<evidence type="ECO:0000256" key="8">
    <source>
        <dbReference type="ARBA" id="ARBA00023049"/>
    </source>
</evidence>
<dbReference type="Proteomes" id="UP001589870">
    <property type="component" value="Unassembled WGS sequence"/>
</dbReference>
<keyword evidence="14" id="KW-1185">Reference proteome</keyword>
<dbReference type="PANTHER" id="PTHR33794:SF1">
    <property type="entry name" value="BACILLOLYSIN"/>
    <property type="match status" value="1"/>
</dbReference>
<dbReference type="RefSeq" id="WP_394302440.1">
    <property type="nucleotide sequence ID" value="NZ_JBHMQT010000039.1"/>
</dbReference>
<protein>
    <submittedName>
        <fullName evidence="13">M4 family metallopeptidase</fullName>
    </submittedName>
</protein>
<dbReference type="SUPFAM" id="SSF55486">
    <property type="entry name" value="Metalloproteases ('zincins'), catalytic domain"/>
    <property type="match status" value="1"/>
</dbReference>
<dbReference type="InterPro" id="IPR036573">
    <property type="entry name" value="CBM_sf_5/12"/>
</dbReference>
<evidence type="ECO:0000256" key="11">
    <source>
        <dbReference type="SAM" id="SignalP"/>
    </source>
</evidence>
<sequence>MNPTMRSGAVAVLAAVTLTTASLTAVPAASAATGAKAAGAQATAPTPPPAFAPPNAQERRNAQTSADKALSANPSKLLRKSGNDKFKLLRSVAGTRGLQYLTYQRTHRGLPVYGGEVVVATDKTGQSVDTVVTGQQATVDVDTKATVTAAAATATARAQLASVEEAATPALLVHATTDTPRLAWEVVVTGTSKQGGPSVLHVYVDAKDGSVIDTVDDVREGTGNGKYNGRVTIDTSGSGSSYSMTDPKRPGLRCGGQNGAAYTKSSDTWGNGSGTDLETACVDAMYAAQTEWNMLRDWLGRNGTNGSGSSFPARVGLADVNAYWNGSYTNFGRNQANNGQATSMDVVGHEYGHAIFQFSGSGGAGSGNEAGGLNESTGDIFGALTEHYANNPNDPPDYLVGESVNLAGRGPIRNMYNPSALGDPNCYSSSIPSTEVHSAAGPQNHWFYLLAEGSNPGGGKPTSPTCNSTTLTGIGIQKAGQIFMGGLNLKTAPWTHAKARVATLRSALQLFPGGCTEFNAVKAAWAAVSVNAQSGEPTCTAGPSSDFSVSLSPSSGSVQAGQSVTTRVNTAVTGGSAQSVSLSTRSLPSGVTASFSPATVTAGQSSTLTLSASSGAAGGTYQVTVVGTAGSTTHEANYSLTVSGGQPSQNDFSVSVNPSSASVQAGKSASATLSTKVTSGSAQSLTLSAGAPSGVTVSFSPATITAGQSSTVTIAASSATAAGTYTISLNAAGTVSHAASFSLTVTGGGGGGGGTAWATYTSYKVGDVVTYNGVSYRCLQAHTSMPGWEPSNVPALWQRL</sequence>
<dbReference type="InterPro" id="IPR013783">
    <property type="entry name" value="Ig-like_fold"/>
</dbReference>
<keyword evidence="5 11" id="KW-0732">Signal</keyword>
<evidence type="ECO:0000256" key="1">
    <source>
        <dbReference type="ARBA" id="ARBA00001947"/>
    </source>
</evidence>
<dbReference type="Gene3D" id="2.60.40.10">
    <property type="entry name" value="Immunoglobulins"/>
    <property type="match status" value="1"/>
</dbReference>
<feature type="signal peptide" evidence="11">
    <location>
        <begin position="1"/>
        <end position="31"/>
    </location>
</feature>
<dbReference type="Pfam" id="PF01447">
    <property type="entry name" value="Peptidase_M4"/>
    <property type="match status" value="1"/>
</dbReference>
<evidence type="ECO:0000313" key="13">
    <source>
        <dbReference type="EMBL" id="MFC0864317.1"/>
    </source>
</evidence>
<dbReference type="SMART" id="SM00495">
    <property type="entry name" value="ChtBD3"/>
    <property type="match status" value="1"/>
</dbReference>
<dbReference type="InterPro" id="IPR001570">
    <property type="entry name" value="Peptidase_M4_C_domain"/>
</dbReference>
<evidence type="ECO:0000256" key="10">
    <source>
        <dbReference type="SAM" id="MobiDB-lite"/>
    </source>
</evidence>
<dbReference type="Gene3D" id="3.10.170.10">
    <property type="match status" value="1"/>
</dbReference>
<dbReference type="Gene3D" id="2.10.10.20">
    <property type="entry name" value="Carbohydrate-binding module superfamily 5/12"/>
    <property type="match status" value="1"/>
</dbReference>
<dbReference type="InterPro" id="IPR023612">
    <property type="entry name" value="Peptidase_M4"/>
</dbReference>
<evidence type="ECO:0000313" key="14">
    <source>
        <dbReference type="Proteomes" id="UP001589870"/>
    </source>
</evidence>
<keyword evidence="8" id="KW-0482">Metalloprotease</keyword>
<dbReference type="PRINTS" id="PR00730">
    <property type="entry name" value="THERMOLYSIN"/>
</dbReference>
<evidence type="ECO:0000256" key="2">
    <source>
        <dbReference type="ARBA" id="ARBA00009388"/>
    </source>
</evidence>
<dbReference type="InterPro" id="IPR025711">
    <property type="entry name" value="PepSY"/>
</dbReference>
<dbReference type="Pfam" id="PF02868">
    <property type="entry name" value="Peptidase_M4_C"/>
    <property type="match status" value="1"/>
</dbReference>
<dbReference type="InterPro" id="IPR050728">
    <property type="entry name" value="Zinc_Metalloprotease_M4"/>
</dbReference>
<evidence type="ECO:0000256" key="7">
    <source>
        <dbReference type="ARBA" id="ARBA00022833"/>
    </source>
</evidence>
<evidence type="ECO:0000256" key="5">
    <source>
        <dbReference type="ARBA" id="ARBA00022729"/>
    </source>
</evidence>
<dbReference type="SUPFAM" id="SSF51055">
    <property type="entry name" value="Carbohydrate binding domain"/>
    <property type="match status" value="1"/>
</dbReference>
<dbReference type="Pfam" id="PF07504">
    <property type="entry name" value="FTP"/>
    <property type="match status" value="1"/>
</dbReference>
<proteinExistence type="inferred from homology"/>
<evidence type="ECO:0000256" key="3">
    <source>
        <dbReference type="ARBA" id="ARBA00022670"/>
    </source>
</evidence>
<feature type="domain" description="Chitin-binding type-3" evidence="12">
    <location>
        <begin position="754"/>
        <end position="800"/>
    </location>
</feature>
<organism evidence="13 14">
    <name type="scientific">Sphaerimonospora cavernae</name>
    <dbReference type="NCBI Taxonomy" id="1740611"/>
    <lineage>
        <taxon>Bacteria</taxon>
        <taxon>Bacillati</taxon>
        <taxon>Actinomycetota</taxon>
        <taxon>Actinomycetes</taxon>
        <taxon>Streptosporangiales</taxon>
        <taxon>Streptosporangiaceae</taxon>
        <taxon>Sphaerimonospora</taxon>
    </lineage>
</organism>
<feature type="region of interest" description="Disordered" evidence="10">
    <location>
        <begin position="39"/>
        <end position="77"/>
    </location>
</feature>
<dbReference type="Pfam" id="PF03413">
    <property type="entry name" value="PepSY"/>
    <property type="match status" value="1"/>
</dbReference>
<dbReference type="CDD" id="cd12214">
    <property type="entry name" value="ChiA1_BD"/>
    <property type="match status" value="1"/>
</dbReference>
<feature type="chain" id="PRO_5046516056" evidence="11">
    <location>
        <begin position="32"/>
        <end position="800"/>
    </location>
</feature>
<dbReference type="Pfam" id="PF02839">
    <property type="entry name" value="CBM_5_12"/>
    <property type="match status" value="1"/>
</dbReference>
<dbReference type="InterPro" id="IPR027268">
    <property type="entry name" value="Peptidase_M4/M1_CTD_sf"/>
</dbReference>
<name>A0ABV6U782_9ACTN</name>
<keyword evidence="3" id="KW-0645">Protease</keyword>
<keyword evidence="7" id="KW-0862">Zinc</keyword>
<comment type="caution">
    <text evidence="13">The sequence shown here is derived from an EMBL/GenBank/DDBJ whole genome shotgun (WGS) entry which is preliminary data.</text>
</comment>
<dbReference type="EMBL" id="JBHMQT010000039">
    <property type="protein sequence ID" value="MFC0864317.1"/>
    <property type="molecule type" value="Genomic_DNA"/>
</dbReference>
<evidence type="ECO:0000256" key="9">
    <source>
        <dbReference type="ARBA" id="ARBA00023145"/>
    </source>
</evidence>
<dbReference type="PANTHER" id="PTHR33794">
    <property type="entry name" value="BACILLOLYSIN"/>
    <property type="match status" value="1"/>
</dbReference>
<dbReference type="Gene3D" id="3.10.450.490">
    <property type="match status" value="1"/>
</dbReference>
<gene>
    <name evidence="13" type="ORF">ACFHYQ_18650</name>
</gene>
<dbReference type="InterPro" id="IPR011096">
    <property type="entry name" value="FTP_domain"/>
</dbReference>
<keyword evidence="6" id="KW-0378">Hydrolase</keyword>
<dbReference type="CDD" id="cd09597">
    <property type="entry name" value="M4_TLP"/>
    <property type="match status" value="1"/>
</dbReference>
<keyword evidence="4" id="KW-0479">Metal-binding</keyword>
<accession>A0ABV6U782</accession>
<dbReference type="InterPro" id="IPR003610">
    <property type="entry name" value="CBM5/12"/>
</dbReference>
<comment type="similarity">
    <text evidence="2">Belongs to the peptidase M4 family.</text>
</comment>
<dbReference type="InterPro" id="IPR013856">
    <property type="entry name" value="Peptidase_M4_domain"/>
</dbReference>